<organism evidence="2 3">
    <name type="scientific">Henriciella mobilis</name>
    <dbReference type="NCBI Taxonomy" id="2305467"/>
    <lineage>
        <taxon>Bacteria</taxon>
        <taxon>Pseudomonadati</taxon>
        <taxon>Pseudomonadota</taxon>
        <taxon>Alphaproteobacteria</taxon>
        <taxon>Hyphomonadales</taxon>
        <taxon>Hyphomonadaceae</taxon>
        <taxon>Henriciella</taxon>
    </lineage>
</organism>
<keyword evidence="1" id="KW-0732">Signal</keyword>
<accession>A0A399RRI8</accession>
<dbReference type="AlphaFoldDB" id="A0A399RRI8"/>
<dbReference type="RefSeq" id="WP_119374563.1">
    <property type="nucleotide sequence ID" value="NZ_QWFX01000005.1"/>
</dbReference>
<name>A0A399RRI8_9PROT</name>
<evidence type="ECO:0000313" key="2">
    <source>
        <dbReference type="EMBL" id="RIJ32482.1"/>
    </source>
</evidence>
<sequence>MRARLIIFLLLAAISAMPAAGQAERTLNAVITRGVVLTTPDYEIPIIYAPDGTYSGQLGETAFQGRWRIEGAQLCASSSMSPTETCTEYPPGMGPGDAFEVNNPALGRVTVTINP</sequence>
<dbReference type="Proteomes" id="UP000266385">
    <property type="component" value="Unassembled WGS sequence"/>
</dbReference>
<dbReference type="EMBL" id="QWFX01000005">
    <property type="protein sequence ID" value="RIJ32482.1"/>
    <property type="molecule type" value="Genomic_DNA"/>
</dbReference>
<evidence type="ECO:0000313" key="3">
    <source>
        <dbReference type="Proteomes" id="UP000266385"/>
    </source>
</evidence>
<dbReference type="OrthoDB" id="7632119at2"/>
<reference evidence="2 3" key="1">
    <citation type="submission" date="2018-08" db="EMBL/GenBank/DDBJ databases">
        <title>Henriciella mobilis sp. nov., isolated from seawater.</title>
        <authorList>
            <person name="Cheng H."/>
            <person name="Wu Y.-H."/>
            <person name="Xu X.-W."/>
            <person name="Guo L.-L."/>
        </authorList>
    </citation>
    <scope>NUCLEOTIDE SEQUENCE [LARGE SCALE GENOMIC DNA]</scope>
    <source>
        <strain evidence="2 3">JN25</strain>
    </source>
</reference>
<evidence type="ECO:0000256" key="1">
    <source>
        <dbReference type="SAM" id="SignalP"/>
    </source>
</evidence>
<feature type="signal peptide" evidence="1">
    <location>
        <begin position="1"/>
        <end position="19"/>
    </location>
</feature>
<protein>
    <submittedName>
        <fullName evidence="2">Uncharacterized protein</fullName>
    </submittedName>
</protein>
<comment type="caution">
    <text evidence="2">The sequence shown here is derived from an EMBL/GenBank/DDBJ whole genome shotgun (WGS) entry which is preliminary data.</text>
</comment>
<keyword evidence="3" id="KW-1185">Reference proteome</keyword>
<proteinExistence type="predicted"/>
<gene>
    <name evidence="2" type="ORF">D1223_01095</name>
</gene>
<feature type="chain" id="PRO_5017322499" evidence="1">
    <location>
        <begin position="20"/>
        <end position="115"/>
    </location>
</feature>